<accession>A0A401Z453</accession>
<evidence type="ECO:0008006" key="7">
    <source>
        <dbReference type="Google" id="ProtNLM"/>
    </source>
</evidence>
<keyword evidence="2" id="KW-0805">Transcription regulation</keyword>
<evidence type="ECO:0000313" key="5">
    <source>
        <dbReference type="EMBL" id="GCE01632.1"/>
    </source>
</evidence>
<keyword evidence="6" id="KW-1185">Reference proteome</keyword>
<dbReference type="Proteomes" id="UP000286931">
    <property type="component" value="Unassembled WGS sequence"/>
</dbReference>
<organism evidence="5 6">
    <name type="scientific">Embleya hyalina</name>
    <dbReference type="NCBI Taxonomy" id="516124"/>
    <lineage>
        <taxon>Bacteria</taxon>
        <taxon>Bacillati</taxon>
        <taxon>Actinomycetota</taxon>
        <taxon>Actinomycetes</taxon>
        <taxon>Kitasatosporales</taxon>
        <taxon>Streptomycetaceae</taxon>
        <taxon>Embleya</taxon>
    </lineage>
</organism>
<dbReference type="Gene3D" id="1.10.10.10">
    <property type="entry name" value="Winged helix-like DNA-binding domain superfamily/Winged helix DNA-binding domain"/>
    <property type="match status" value="1"/>
</dbReference>
<dbReference type="Gene3D" id="6.10.140.850">
    <property type="match status" value="1"/>
</dbReference>
<protein>
    <recommendedName>
        <fullName evidence="7">Penicillinase repressor</fullName>
    </recommendedName>
</protein>
<evidence type="ECO:0000256" key="1">
    <source>
        <dbReference type="ARBA" id="ARBA00011046"/>
    </source>
</evidence>
<comment type="similarity">
    <text evidence="1">Belongs to the BlaI transcriptional regulatory family.</text>
</comment>
<dbReference type="AlphaFoldDB" id="A0A401Z453"/>
<sequence length="127" mass="13793">MTESRAGGAPARRGPGELESEILSLLWMSPTAMGAAAVQARVSGDLAYTTVVTILSRLHDKGVLQRTRSGRSYVYAPVYDEAGLAARRMRQVLDKEGDRRAVLARFVSDLSTDDEALLRRLLEEGGS</sequence>
<name>A0A401Z453_9ACTN</name>
<evidence type="ECO:0000313" key="6">
    <source>
        <dbReference type="Proteomes" id="UP000286931"/>
    </source>
</evidence>
<reference evidence="5 6" key="1">
    <citation type="submission" date="2018-12" db="EMBL/GenBank/DDBJ databases">
        <title>Draft genome sequence of Embleya hyalina NBRC 13850T.</title>
        <authorList>
            <person name="Komaki H."/>
            <person name="Hosoyama A."/>
            <person name="Kimura A."/>
            <person name="Ichikawa N."/>
            <person name="Tamura T."/>
        </authorList>
    </citation>
    <scope>NUCLEOTIDE SEQUENCE [LARGE SCALE GENOMIC DNA]</scope>
    <source>
        <strain evidence="5 6">NBRC 13850</strain>
    </source>
</reference>
<dbReference type="EMBL" id="BIFH01000051">
    <property type="protein sequence ID" value="GCE01632.1"/>
    <property type="molecule type" value="Genomic_DNA"/>
</dbReference>
<dbReference type="GO" id="GO:0045892">
    <property type="term" value="P:negative regulation of DNA-templated transcription"/>
    <property type="evidence" value="ECO:0007669"/>
    <property type="project" value="InterPro"/>
</dbReference>
<dbReference type="Pfam" id="PF03965">
    <property type="entry name" value="Penicillinase_R"/>
    <property type="match status" value="1"/>
</dbReference>
<dbReference type="InterPro" id="IPR005650">
    <property type="entry name" value="BlaI_family"/>
</dbReference>
<evidence type="ECO:0000256" key="4">
    <source>
        <dbReference type="ARBA" id="ARBA00023163"/>
    </source>
</evidence>
<keyword evidence="3" id="KW-0238">DNA-binding</keyword>
<dbReference type="RefSeq" id="WP_170222368.1">
    <property type="nucleotide sequence ID" value="NZ_BIFH01000051.1"/>
</dbReference>
<proteinExistence type="inferred from homology"/>
<evidence type="ECO:0000256" key="3">
    <source>
        <dbReference type="ARBA" id="ARBA00023125"/>
    </source>
</evidence>
<gene>
    <name evidence="5" type="ORF">EHYA_09399</name>
</gene>
<dbReference type="InterPro" id="IPR036388">
    <property type="entry name" value="WH-like_DNA-bd_sf"/>
</dbReference>
<dbReference type="SUPFAM" id="SSF46785">
    <property type="entry name" value="Winged helix' DNA-binding domain"/>
    <property type="match status" value="1"/>
</dbReference>
<dbReference type="GO" id="GO:0003677">
    <property type="term" value="F:DNA binding"/>
    <property type="evidence" value="ECO:0007669"/>
    <property type="project" value="UniProtKB-KW"/>
</dbReference>
<evidence type="ECO:0000256" key="2">
    <source>
        <dbReference type="ARBA" id="ARBA00023015"/>
    </source>
</evidence>
<dbReference type="InterPro" id="IPR036390">
    <property type="entry name" value="WH_DNA-bd_sf"/>
</dbReference>
<comment type="caution">
    <text evidence="5">The sequence shown here is derived from an EMBL/GenBank/DDBJ whole genome shotgun (WGS) entry which is preliminary data.</text>
</comment>
<keyword evidence="4" id="KW-0804">Transcription</keyword>